<feature type="region of interest" description="Disordered" evidence="8">
    <location>
        <begin position="474"/>
        <end position="528"/>
    </location>
</feature>
<keyword evidence="2" id="KW-0723">Serine/threonine-protein kinase</keyword>
<comment type="caution">
    <text evidence="11">The sequence shown here is derived from an EMBL/GenBank/DDBJ whole genome shotgun (WGS) entry which is preliminary data.</text>
</comment>
<keyword evidence="3" id="KW-0808">Transferase</keyword>
<name>A0ABQ4CMH1_9ACTN</name>
<evidence type="ECO:0000259" key="9">
    <source>
        <dbReference type="PROSITE" id="PS50011"/>
    </source>
</evidence>
<keyword evidence="4 7" id="KW-0547">Nucleotide-binding</keyword>
<gene>
    <name evidence="11" type="ORF">Asi02nite_15550</name>
</gene>
<dbReference type="PROSITE" id="PS50011">
    <property type="entry name" value="PROTEIN_KINASE_DOM"/>
    <property type="match status" value="1"/>
</dbReference>
<dbReference type="InterPro" id="IPR012291">
    <property type="entry name" value="CBM2_carb-bd_dom_sf"/>
</dbReference>
<dbReference type="InterPro" id="IPR008266">
    <property type="entry name" value="Tyr_kinase_AS"/>
</dbReference>
<dbReference type="EMBL" id="BONE01000009">
    <property type="protein sequence ID" value="GIF72037.1"/>
    <property type="molecule type" value="Genomic_DNA"/>
</dbReference>
<dbReference type="EC" id="2.7.11.1" evidence="1"/>
<evidence type="ECO:0000256" key="6">
    <source>
        <dbReference type="ARBA" id="ARBA00022840"/>
    </source>
</evidence>
<organism evidence="11 12">
    <name type="scientific">Asanoa siamensis</name>
    <dbReference type="NCBI Taxonomy" id="926357"/>
    <lineage>
        <taxon>Bacteria</taxon>
        <taxon>Bacillati</taxon>
        <taxon>Actinomycetota</taxon>
        <taxon>Actinomycetes</taxon>
        <taxon>Micromonosporales</taxon>
        <taxon>Micromonosporaceae</taxon>
        <taxon>Asanoa</taxon>
    </lineage>
</organism>
<protein>
    <recommendedName>
        <fullName evidence="1">non-specific serine/threonine protein kinase</fullName>
        <ecNumber evidence="1">2.7.11.1</ecNumber>
    </recommendedName>
</protein>
<evidence type="ECO:0000256" key="1">
    <source>
        <dbReference type="ARBA" id="ARBA00012513"/>
    </source>
</evidence>
<dbReference type="PANTHER" id="PTHR43289:SF6">
    <property type="entry name" value="SERINE_THREONINE-PROTEIN KINASE NEKL-3"/>
    <property type="match status" value="1"/>
</dbReference>
<evidence type="ECO:0000256" key="2">
    <source>
        <dbReference type="ARBA" id="ARBA00022527"/>
    </source>
</evidence>
<dbReference type="PROSITE" id="PS51173">
    <property type="entry name" value="CBM2"/>
    <property type="match status" value="1"/>
</dbReference>
<sequence>MATVGGRYRLVERLGAGGMSVVWRGYDEVLGRQVAIKVLAPTLAADPAFREQIRAEAQAAARLSHPHITGVYDYGESGGVPYVVMELVDGVPLTAVTTPMPWQDAVAICAEIGSALAAAHARGVVHRDVTPSNVLLSATGAKVLDFGISAVVGEQEIGPDGALLGTPAYIAPERLDGGQVSAAADVYGLGLLLYRSLAGRLPWSGRTRTELLRCHLYTAPDPLPAVDGLPAEVADLCMRCLAKAPSERPTTAEVVGVLAAAIGHLPRPVSPAPAIGGGSFGNTTILPRTGDPVKAAARGVAPAAVVRDLLKSRRHQVVVGAAAAVVVLGAAGAGLAVARGSGGGSGPGPTTALAAPAAAAEAPACEVRYALRRDSGGSFDADVTVVNAGRVPVTDWSLAFSFPGDQKLTRAAAATVHQQGNDVVLKPAEPAAVPAGGSAGMRLTGSYGRSNAFPVEFRLDGAFCAPKLSTVTTTQPVVRQPAPPKQQPKQQPKPKPKPPKAKDDSSGKGPGSHSGKGKGDDDEDEDDD</sequence>
<dbReference type="Pfam" id="PF00553">
    <property type="entry name" value="CBM_2"/>
    <property type="match status" value="1"/>
</dbReference>
<proteinExistence type="predicted"/>
<evidence type="ECO:0000313" key="12">
    <source>
        <dbReference type="Proteomes" id="UP000604117"/>
    </source>
</evidence>
<dbReference type="InterPro" id="IPR011009">
    <property type="entry name" value="Kinase-like_dom_sf"/>
</dbReference>
<evidence type="ECO:0000256" key="4">
    <source>
        <dbReference type="ARBA" id="ARBA00022741"/>
    </source>
</evidence>
<dbReference type="Proteomes" id="UP000604117">
    <property type="component" value="Unassembled WGS sequence"/>
</dbReference>
<feature type="binding site" evidence="7">
    <location>
        <position position="37"/>
    </location>
    <ligand>
        <name>ATP</name>
        <dbReference type="ChEBI" id="CHEBI:30616"/>
    </ligand>
</feature>
<dbReference type="Pfam" id="PF00069">
    <property type="entry name" value="Pkinase"/>
    <property type="match status" value="1"/>
</dbReference>
<dbReference type="PROSITE" id="PS00109">
    <property type="entry name" value="PROTEIN_KINASE_TYR"/>
    <property type="match status" value="1"/>
</dbReference>
<dbReference type="PROSITE" id="PS00107">
    <property type="entry name" value="PROTEIN_KINASE_ATP"/>
    <property type="match status" value="1"/>
</dbReference>
<keyword evidence="12" id="KW-1185">Reference proteome</keyword>
<dbReference type="Gene3D" id="1.10.510.10">
    <property type="entry name" value="Transferase(Phosphotransferase) domain 1"/>
    <property type="match status" value="1"/>
</dbReference>
<reference evidence="11 12" key="1">
    <citation type="submission" date="2021-01" db="EMBL/GenBank/DDBJ databases">
        <title>Whole genome shotgun sequence of Asanoa siamensis NBRC 107932.</title>
        <authorList>
            <person name="Komaki H."/>
            <person name="Tamura T."/>
        </authorList>
    </citation>
    <scope>NUCLEOTIDE SEQUENCE [LARGE SCALE GENOMIC DNA]</scope>
    <source>
        <strain evidence="11 12">NBRC 107932</strain>
    </source>
</reference>
<dbReference type="PANTHER" id="PTHR43289">
    <property type="entry name" value="MITOGEN-ACTIVATED PROTEIN KINASE KINASE KINASE 20-RELATED"/>
    <property type="match status" value="1"/>
</dbReference>
<accession>A0ABQ4CMH1</accession>
<dbReference type="SMART" id="SM00637">
    <property type="entry name" value="CBD_II"/>
    <property type="match status" value="1"/>
</dbReference>
<dbReference type="SUPFAM" id="SSF49384">
    <property type="entry name" value="Carbohydrate-binding domain"/>
    <property type="match status" value="1"/>
</dbReference>
<dbReference type="CDD" id="cd14014">
    <property type="entry name" value="STKc_PknB_like"/>
    <property type="match status" value="1"/>
</dbReference>
<keyword evidence="6 7" id="KW-0067">ATP-binding</keyword>
<dbReference type="SUPFAM" id="SSF56112">
    <property type="entry name" value="Protein kinase-like (PK-like)"/>
    <property type="match status" value="1"/>
</dbReference>
<dbReference type="InterPro" id="IPR017441">
    <property type="entry name" value="Protein_kinase_ATP_BS"/>
</dbReference>
<feature type="domain" description="Protein kinase" evidence="9">
    <location>
        <begin position="8"/>
        <end position="262"/>
    </location>
</feature>
<evidence type="ECO:0000256" key="8">
    <source>
        <dbReference type="SAM" id="MobiDB-lite"/>
    </source>
</evidence>
<dbReference type="RefSeq" id="WP_203711504.1">
    <property type="nucleotide sequence ID" value="NZ_BONE01000009.1"/>
</dbReference>
<evidence type="ECO:0000313" key="11">
    <source>
        <dbReference type="EMBL" id="GIF72037.1"/>
    </source>
</evidence>
<dbReference type="InterPro" id="IPR000719">
    <property type="entry name" value="Prot_kinase_dom"/>
</dbReference>
<evidence type="ECO:0000256" key="7">
    <source>
        <dbReference type="PROSITE-ProRule" id="PRU10141"/>
    </source>
</evidence>
<dbReference type="InterPro" id="IPR001919">
    <property type="entry name" value="CBD2"/>
</dbReference>
<feature type="domain" description="CBM2" evidence="10">
    <location>
        <begin position="358"/>
        <end position="467"/>
    </location>
</feature>
<dbReference type="InterPro" id="IPR008965">
    <property type="entry name" value="CBM2/CBM3_carb-bd_dom_sf"/>
</dbReference>
<dbReference type="Gene3D" id="3.30.200.20">
    <property type="entry name" value="Phosphorylase Kinase, domain 1"/>
    <property type="match status" value="1"/>
</dbReference>
<dbReference type="Gene3D" id="2.60.40.290">
    <property type="match status" value="1"/>
</dbReference>
<keyword evidence="5" id="KW-0418">Kinase</keyword>
<evidence type="ECO:0000259" key="10">
    <source>
        <dbReference type="PROSITE" id="PS51173"/>
    </source>
</evidence>
<evidence type="ECO:0000256" key="5">
    <source>
        <dbReference type="ARBA" id="ARBA00022777"/>
    </source>
</evidence>
<evidence type="ECO:0000256" key="3">
    <source>
        <dbReference type="ARBA" id="ARBA00022679"/>
    </source>
</evidence>